<evidence type="ECO:0000256" key="6">
    <source>
        <dbReference type="RuleBase" id="RU003942"/>
    </source>
</evidence>
<dbReference type="PANTHER" id="PTHR30561:SF7">
    <property type="entry name" value="GUANIDINIUM EFFLUX SYSTEM SUBUNIT GDNC-RELATED"/>
    <property type="match status" value="1"/>
</dbReference>
<sequence>MSKSTLLIILAAIAEVGWVIGLKHSSNVWEWLLTVVCIVVSFGLLIKVSATNSVSTTYALFVGLGTLGTVVTSVVLFGEAMTVLKTVLLVVLMTGVIGLKLATTKTKG</sequence>
<dbReference type="AlphaFoldDB" id="W7CJF6"/>
<keyword evidence="2" id="KW-1003">Cell membrane</keyword>
<comment type="caution">
    <text evidence="8">The sequence shown here is derived from an EMBL/GenBank/DDBJ whole genome shotgun (WGS) entry which is preliminary data.</text>
</comment>
<gene>
    <name evidence="8" type="ORF">BCAMP_10175</name>
</gene>
<dbReference type="Pfam" id="PF00893">
    <property type="entry name" value="Multi_Drug_Res"/>
    <property type="match status" value="1"/>
</dbReference>
<evidence type="ECO:0000256" key="4">
    <source>
        <dbReference type="ARBA" id="ARBA00022989"/>
    </source>
</evidence>
<dbReference type="InterPro" id="IPR045324">
    <property type="entry name" value="Small_multidrug_res"/>
</dbReference>
<keyword evidence="9" id="KW-1185">Reference proteome</keyword>
<reference evidence="8 9" key="1">
    <citation type="submission" date="2012-12" db="EMBL/GenBank/DDBJ databases">
        <title>Novel taxa of Listeriaceae from agricultural environments in the United States.</title>
        <authorList>
            <person name="den Bakker H.C."/>
            <person name="Allred A."/>
            <person name="Warchocki S."/>
            <person name="Wright E.M."/>
            <person name="Burrell A."/>
            <person name="Nightingale K.K."/>
            <person name="Kephart D."/>
            <person name="Wiedmann M."/>
        </authorList>
    </citation>
    <scope>NUCLEOTIDE SEQUENCE [LARGE SCALE GENOMIC DNA]</scope>
    <source>
        <strain evidence="8 9">FSL F6-1037</strain>
    </source>
</reference>
<evidence type="ECO:0000256" key="2">
    <source>
        <dbReference type="ARBA" id="ARBA00022475"/>
    </source>
</evidence>
<feature type="transmembrane region" description="Helical" evidence="7">
    <location>
        <begin position="57"/>
        <end position="77"/>
    </location>
</feature>
<evidence type="ECO:0000256" key="1">
    <source>
        <dbReference type="ARBA" id="ARBA00004651"/>
    </source>
</evidence>
<accession>W7CJF6</accession>
<dbReference type="OrthoDB" id="2168659at2"/>
<dbReference type="Proteomes" id="UP000019243">
    <property type="component" value="Unassembled WGS sequence"/>
</dbReference>
<dbReference type="STRING" id="1265861.BCAMP_10175"/>
<comment type="subcellular location">
    <subcellularLocation>
        <location evidence="1 6">Cell membrane</location>
        <topology evidence="1 6">Multi-pass membrane protein</topology>
    </subcellularLocation>
</comment>
<dbReference type="InterPro" id="IPR037185">
    <property type="entry name" value="EmrE-like"/>
</dbReference>
<dbReference type="InterPro" id="IPR000390">
    <property type="entry name" value="Small_drug/metabolite_transptr"/>
</dbReference>
<evidence type="ECO:0000313" key="8">
    <source>
        <dbReference type="EMBL" id="EUJ37117.1"/>
    </source>
</evidence>
<dbReference type="SUPFAM" id="SSF103481">
    <property type="entry name" value="Multidrug resistance efflux transporter EmrE"/>
    <property type="match status" value="1"/>
</dbReference>
<dbReference type="GO" id="GO:0022857">
    <property type="term" value="F:transmembrane transporter activity"/>
    <property type="evidence" value="ECO:0007669"/>
    <property type="project" value="InterPro"/>
</dbReference>
<name>W7CJF6_9LIST</name>
<dbReference type="EMBL" id="AODH01000043">
    <property type="protein sequence ID" value="EUJ37117.1"/>
    <property type="molecule type" value="Genomic_DNA"/>
</dbReference>
<comment type="similarity">
    <text evidence="6">Belongs to the drug/metabolite transporter (DMT) superfamily. Small multidrug resistance (SMR) (TC 2.A.7.1) family.</text>
</comment>
<keyword evidence="5 7" id="KW-0472">Membrane</keyword>
<feature type="transmembrane region" description="Helical" evidence="7">
    <location>
        <begin position="83"/>
        <end position="102"/>
    </location>
</feature>
<dbReference type="Gene3D" id="1.10.3730.20">
    <property type="match status" value="1"/>
</dbReference>
<organism evidence="8 9">
    <name type="scientific">Brochothrix campestris FSL F6-1037</name>
    <dbReference type="NCBI Taxonomy" id="1265861"/>
    <lineage>
        <taxon>Bacteria</taxon>
        <taxon>Bacillati</taxon>
        <taxon>Bacillota</taxon>
        <taxon>Bacilli</taxon>
        <taxon>Bacillales</taxon>
        <taxon>Listeriaceae</taxon>
        <taxon>Brochothrix</taxon>
    </lineage>
</organism>
<protein>
    <submittedName>
        <fullName evidence="8">Multidrug resistance protein</fullName>
    </submittedName>
</protein>
<keyword evidence="3 6" id="KW-0812">Transmembrane</keyword>
<keyword evidence="4 7" id="KW-1133">Transmembrane helix</keyword>
<evidence type="ECO:0000256" key="7">
    <source>
        <dbReference type="SAM" id="Phobius"/>
    </source>
</evidence>
<evidence type="ECO:0000313" key="9">
    <source>
        <dbReference type="Proteomes" id="UP000019243"/>
    </source>
</evidence>
<feature type="transmembrane region" description="Helical" evidence="7">
    <location>
        <begin position="31"/>
        <end position="50"/>
    </location>
</feature>
<dbReference type="PANTHER" id="PTHR30561">
    <property type="entry name" value="SMR FAMILY PROTON-DEPENDENT DRUG EFFLUX TRANSPORTER SUGE"/>
    <property type="match status" value="1"/>
</dbReference>
<dbReference type="RefSeq" id="WP_035315207.1">
    <property type="nucleotide sequence ID" value="NZ_AODH01000043.1"/>
</dbReference>
<proteinExistence type="inferred from homology"/>
<dbReference type="GO" id="GO:0005886">
    <property type="term" value="C:plasma membrane"/>
    <property type="evidence" value="ECO:0007669"/>
    <property type="project" value="UniProtKB-SubCell"/>
</dbReference>
<evidence type="ECO:0000256" key="5">
    <source>
        <dbReference type="ARBA" id="ARBA00023136"/>
    </source>
</evidence>
<evidence type="ECO:0000256" key="3">
    <source>
        <dbReference type="ARBA" id="ARBA00022692"/>
    </source>
</evidence>